<evidence type="ECO:0000313" key="2">
    <source>
        <dbReference type="EMBL" id="SBP66863.1"/>
    </source>
</evidence>
<feature type="transmembrane region" description="Helical" evidence="1">
    <location>
        <begin position="82"/>
        <end position="100"/>
    </location>
</feature>
<keyword evidence="1" id="KW-0472">Membrane</keyword>
<name>A0A1A8BIZ1_NOTKA</name>
<keyword evidence="1" id="KW-0812">Transmembrane</keyword>
<reference evidence="2" key="2">
    <citation type="submission" date="2016-06" db="EMBL/GenBank/DDBJ databases">
        <title>The genome of a short-lived fish provides insights into sex chromosome evolution and the genetic control of aging.</title>
        <authorList>
            <person name="Reichwald K."/>
            <person name="Felder M."/>
            <person name="Petzold A."/>
            <person name="Koch P."/>
            <person name="Groth M."/>
            <person name="Platzer M."/>
        </authorList>
    </citation>
    <scope>NUCLEOTIDE SEQUENCE</scope>
    <source>
        <tissue evidence="2">Brain</tissue>
    </source>
</reference>
<feature type="non-terminal residue" evidence="2">
    <location>
        <position position="106"/>
    </location>
</feature>
<feature type="non-terminal residue" evidence="2">
    <location>
        <position position="1"/>
    </location>
</feature>
<feature type="transmembrane region" description="Helical" evidence="1">
    <location>
        <begin position="20"/>
        <end position="47"/>
    </location>
</feature>
<keyword evidence="1" id="KW-1133">Transmembrane helix</keyword>
<accession>A0A1A8BIZ1</accession>
<dbReference type="AlphaFoldDB" id="A0A1A8BIZ1"/>
<dbReference type="EMBL" id="HAEA01011498">
    <property type="protein sequence ID" value="SBQ39978.1"/>
    <property type="molecule type" value="Transcribed_RNA"/>
</dbReference>
<dbReference type="EMBL" id="HADZ01002922">
    <property type="protein sequence ID" value="SBP66863.1"/>
    <property type="molecule type" value="Transcribed_RNA"/>
</dbReference>
<protein>
    <submittedName>
        <fullName evidence="2">Uncharacterized protein</fullName>
    </submittedName>
</protein>
<reference evidence="2" key="1">
    <citation type="submission" date="2016-05" db="EMBL/GenBank/DDBJ databases">
        <authorList>
            <person name="Lavstsen T."/>
            <person name="Jespersen J.S."/>
        </authorList>
    </citation>
    <scope>NUCLEOTIDE SEQUENCE</scope>
    <source>
        <tissue evidence="2">Brain</tissue>
    </source>
</reference>
<evidence type="ECO:0000256" key="1">
    <source>
        <dbReference type="SAM" id="Phobius"/>
    </source>
</evidence>
<organism evidence="2">
    <name type="scientific">Nothobranchius kadleci</name>
    <name type="common">African annual killifish</name>
    <dbReference type="NCBI Taxonomy" id="1051664"/>
    <lineage>
        <taxon>Eukaryota</taxon>
        <taxon>Metazoa</taxon>
        <taxon>Chordata</taxon>
        <taxon>Craniata</taxon>
        <taxon>Vertebrata</taxon>
        <taxon>Euteleostomi</taxon>
        <taxon>Actinopterygii</taxon>
        <taxon>Neopterygii</taxon>
        <taxon>Teleostei</taxon>
        <taxon>Neoteleostei</taxon>
        <taxon>Acanthomorphata</taxon>
        <taxon>Ovalentaria</taxon>
        <taxon>Atherinomorphae</taxon>
        <taxon>Cyprinodontiformes</taxon>
        <taxon>Nothobranchiidae</taxon>
        <taxon>Nothobranchius</taxon>
    </lineage>
</organism>
<feature type="transmembrane region" description="Helical" evidence="1">
    <location>
        <begin position="59"/>
        <end position="76"/>
    </location>
</feature>
<proteinExistence type="predicted"/>
<gene>
    <name evidence="2" type="primary">Nfu_g_1_022028</name>
</gene>
<sequence length="106" mass="11922">PDGRGAGDTLWCNLAFSEVFFLFSLLVPAGFPAVFLPAFCCLTVFVFPYSSCFLHQFSLALAHFTLPVVVFCHLVSTSRLFVFFKVVFCLLLKSVQFCYLKNVYAL</sequence>